<keyword evidence="2" id="KW-1185">Reference proteome</keyword>
<accession>A0AAD7ZTH3</accession>
<name>A0AAD7ZTH3_DIPPU</name>
<evidence type="ECO:0000313" key="1">
    <source>
        <dbReference type="EMBL" id="KAJ9586156.1"/>
    </source>
</evidence>
<dbReference type="AlphaFoldDB" id="A0AAD7ZTH3"/>
<sequence>VHFAVLSWVVYSPTVHVYGIHISIIVIRSCEFCGDVFTRVHNLTLYNHCMTLSTWKATKLMNNTACRERDMELIAPYKSTWESGQILHRDFLVIGLFLAVTKGSRDLLTKTITEFVN</sequence>
<dbReference type="Proteomes" id="UP001233999">
    <property type="component" value="Unassembled WGS sequence"/>
</dbReference>
<feature type="non-terminal residue" evidence="1">
    <location>
        <position position="1"/>
    </location>
</feature>
<comment type="caution">
    <text evidence="1">The sequence shown here is derived from an EMBL/GenBank/DDBJ whole genome shotgun (WGS) entry which is preliminary data.</text>
</comment>
<reference evidence="1" key="2">
    <citation type="submission" date="2023-05" db="EMBL/GenBank/DDBJ databases">
        <authorList>
            <person name="Fouks B."/>
        </authorList>
    </citation>
    <scope>NUCLEOTIDE SEQUENCE</scope>
    <source>
        <strain evidence="1">Stay&amp;Tobe</strain>
        <tissue evidence="1">Testes</tissue>
    </source>
</reference>
<reference evidence="1" key="1">
    <citation type="journal article" date="2023" name="IScience">
        <title>Live-bearing cockroach genome reveals convergent evolutionary mechanisms linked to viviparity in insects and beyond.</title>
        <authorList>
            <person name="Fouks B."/>
            <person name="Harrison M.C."/>
            <person name="Mikhailova A.A."/>
            <person name="Marchal E."/>
            <person name="English S."/>
            <person name="Carruthers M."/>
            <person name="Jennings E.C."/>
            <person name="Chiamaka E.L."/>
            <person name="Frigard R.A."/>
            <person name="Pippel M."/>
            <person name="Attardo G.M."/>
            <person name="Benoit J.B."/>
            <person name="Bornberg-Bauer E."/>
            <person name="Tobe S.S."/>
        </authorList>
    </citation>
    <scope>NUCLEOTIDE SEQUENCE</scope>
    <source>
        <strain evidence="1">Stay&amp;Tobe</strain>
    </source>
</reference>
<organism evidence="1 2">
    <name type="scientific">Diploptera punctata</name>
    <name type="common">Pacific beetle cockroach</name>
    <dbReference type="NCBI Taxonomy" id="6984"/>
    <lineage>
        <taxon>Eukaryota</taxon>
        <taxon>Metazoa</taxon>
        <taxon>Ecdysozoa</taxon>
        <taxon>Arthropoda</taxon>
        <taxon>Hexapoda</taxon>
        <taxon>Insecta</taxon>
        <taxon>Pterygota</taxon>
        <taxon>Neoptera</taxon>
        <taxon>Polyneoptera</taxon>
        <taxon>Dictyoptera</taxon>
        <taxon>Blattodea</taxon>
        <taxon>Blaberoidea</taxon>
        <taxon>Blaberidae</taxon>
        <taxon>Diplopterinae</taxon>
        <taxon>Diploptera</taxon>
    </lineage>
</organism>
<gene>
    <name evidence="1" type="ORF">L9F63_020199</name>
</gene>
<proteinExistence type="predicted"/>
<evidence type="ECO:0000313" key="2">
    <source>
        <dbReference type="Proteomes" id="UP001233999"/>
    </source>
</evidence>
<dbReference type="EMBL" id="JASPKZ010007197">
    <property type="protein sequence ID" value="KAJ9586156.1"/>
    <property type="molecule type" value="Genomic_DNA"/>
</dbReference>
<protein>
    <submittedName>
        <fullName evidence="1">Uncharacterized protein</fullName>
    </submittedName>
</protein>